<name>A0AAU7W2D5_9MICO</name>
<dbReference type="RefSeq" id="WP_350352834.1">
    <property type="nucleotide sequence ID" value="NZ_CP158357.1"/>
</dbReference>
<evidence type="ECO:0000256" key="8">
    <source>
        <dbReference type="SAM" id="SignalP"/>
    </source>
</evidence>
<feature type="signal peptide" evidence="8">
    <location>
        <begin position="1"/>
        <end position="21"/>
    </location>
</feature>
<evidence type="ECO:0000256" key="3">
    <source>
        <dbReference type="ARBA" id="ARBA00022741"/>
    </source>
</evidence>
<dbReference type="SUPFAM" id="SSF52540">
    <property type="entry name" value="P-loop containing nucleoside triphosphate hydrolases"/>
    <property type="match status" value="1"/>
</dbReference>
<accession>A0AAU7W2D5</accession>
<feature type="transmembrane region" description="Helical" evidence="7">
    <location>
        <begin position="35"/>
        <end position="54"/>
    </location>
</feature>
<dbReference type="Pfam" id="PF00005">
    <property type="entry name" value="ABC_tran"/>
    <property type="match status" value="1"/>
</dbReference>
<reference evidence="10" key="1">
    <citation type="submission" date="2024-06" db="EMBL/GenBank/DDBJ databases">
        <title>Draft genome sequence of Microbacterium sp. strain A8/3-1, isolated from Oxytropis tragacanthoides Fisch. ex DC. Root nodules in the Altai region of Russia.</title>
        <authorList>
            <person name="Sazanova A."/>
            <person name="Guro P."/>
            <person name="Kuznetsova I."/>
            <person name="Belimov A."/>
            <person name="Safronova V."/>
        </authorList>
    </citation>
    <scope>NUCLEOTIDE SEQUENCE</scope>
    <source>
        <strain evidence="10">A8/3-1</strain>
    </source>
</reference>
<feature type="chain" id="PRO_5043403396" evidence="8">
    <location>
        <begin position="22"/>
        <end position="577"/>
    </location>
</feature>
<dbReference type="PANTHER" id="PTHR24221">
    <property type="entry name" value="ATP-BINDING CASSETTE SUB-FAMILY B"/>
    <property type="match status" value="1"/>
</dbReference>
<dbReference type="AlphaFoldDB" id="A0AAU7W2D5"/>
<evidence type="ECO:0000313" key="10">
    <source>
        <dbReference type="EMBL" id="XBX79926.1"/>
    </source>
</evidence>
<gene>
    <name evidence="10" type="ORF">ABS642_07545</name>
</gene>
<dbReference type="InterPro" id="IPR036640">
    <property type="entry name" value="ABC1_TM_sf"/>
</dbReference>
<keyword evidence="2 7" id="KW-0812">Transmembrane</keyword>
<dbReference type="GO" id="GO:0005524">
    <property type="term" value="F:ATP binding"/>
    <property type="evidence" value="ECO:0007669"/>
    <property type="project" value="UniProtKB-KW"/>
</dbReference>
<dbReference type="PANTHER" id="PTHR24221:SF654">
    <property type="entry name" value="ATP-BINDING CASSETTE SUB-FAMILY B MEMBER 6"/>
    <property type="match status" value="1"/>
</dbReference>
<dbReference type="GO" id="GO:0016887">
    <property type="term" value="F:ATP hydrolysis activity"/>
    <property type="evidence" value="ECO:0007669"/>
    <property type="project" value="InterPro"/>
</dbReference>
<evidence type="ECO:0000256" key="5">
    <source>
        <dbReference type="ARBA" id="ARBA00022989"/>
    </source>
</evidence>
<dbReference type="Gene3D" id="3.40.50.300">
    <property type="entry name" value="P-loop containing nucleotide triphosphate hydrolases"/>
    <property type="match status" value="1"/>
</dbReference>
<proteinExistence type="predicted"/>
<dbReference type="InterPro" id="IPR017871">
    <property type="entry name" value="ABC_transporter-like_CS"/>
</dbReference>
<keyword evidence="8" id="KW-0732">Signal</keyword>
<evidence type="ECO:0000256" key="6">
    <source>
        <dbReference type="ARBA" id="ARBA00023136"/>
    </source>
</evidence>
<evidence type="ECO:0000259" key="9">
    <source>
        <dbReference type="PROSITE" id="PS50893"/>
    </source>
</evidence>
<keyword evidence="6 7" id="KW-0472">Membrane</keyword>
<feature type="transmembrane region" description="Helical" evidence="7">
    <location>
        <begin position="133"/>
        <end position="160"/>
    </location>
</feature>
<keyword evidence="4 10" id="KW-0067">ATP-binding</keyword>
<dbReference type="SMART" id="SM00382">
    <property type="entry name" value="AAA"/>
    <property type="match status" value="1"/>
</dbReference>
<evidence type="ECO:0000256" key="4">
    <source>
        <dbReference type="ARBA" id="ARBA00022840"/>
    </source>
</evidence>
<keyword evidence="5 7" id="KW-1133">Transmembrane helix</keyword>
<evidence type="ECO:0000256" key="7">
    <source>
        <dbReference type="SAM" id="Phobius"/>
    </source>
</evidence>
<dbReference type="InterPro" id="IPR003593">
    <property type="entry name" value="AAA+_ATPase"/>
</dbReference>
<evidence type="ECO:0000256" key="2">
    <source>
        <dbReference type="ARBA" id="ARBA00022692"/>
    </source>
</evidence>
<dbReference type="PROSITE" id="PS50893">
    <property type="entry name" value="ABC_TRANSPORTER_2"/>
    <property type="match status" value="1"/>
</dbReference>
<feature type="domain" description="ABC transporter" evidence="9">
    <location>
        <begin position="323"/>
        <end position="564"/>
    </location>
</feature>
<organism evidence="10">
    <name type="scientific">Microbacterium sp. A8/3-1</name>
    <dbReference type="NCBI Taxonomy" id="3160749"/>
    <lineage>
        <taxon>Bacteria</taxon>
        <taxon>Bacillati</taxon>
        <taxon>Actinomycetota</taxon>
        <taxon>Actinomycetes</taxon>
        <taxon>Micrococcales</taxon>
        <taxon>Microbacteriaceae</taxon>
        <taxon>Microbacterium</taxon>
    </lineage>
</organism>
<dbReference type="InterPro" id="IPR039421">
    <property type="entry name" value="Type_1_exporter"/>
</dbReference>
<dbReference type="SUPFAM" id="SSF90123">
    <property type="entry name" value="ABC transporter transmembrane region"/>
    <property type="match status" value="1"/>
</dbReference>
<comment type="subcellular location">
    <subcellularLocation>
        <location evidence="1">Cell membrane</location>
        <topology evidence="1">Multi-pass membrane protein</topology>
    </subcellularLocation>
</comment>
<evidence type="ECO:0000256" key="1">
    <source>
        <dbReference type="ARBA" id="ARBA00004651"/>
    </source>
</evidence>
<dbReference type="InterPro" id="IPR003439">
    <property type="entry name" value="ABC_transporter-like_ATP-bd"/>
</dbReference>
<sequence length="577" mass="62087">MALFAAANLLAISLPIASALAAGWLVGAVTRERPAALLAPVVAFGALVVARQLLEPFQDVARLCVARNIDSNVRSSLRRISLGIADRRDAETPQLLEDIGRASDQNQSGSTRTPGSASVGQAMLTFRVIGGAGAAIVVAGFFPLLGIGLFAVSLVIRVIVRRQWMWLSSLDDSSGPGLARTRYLADLITSTAAAKETRVFALGDWLRTRWHDIAWRREERMAATKSVVLNRQGLTILLGAGSAFAFYVTPGLAVVSGTLSTQDLVRVVVAAFAVSELSAMGFEAWDIDYGRDAVSALRRVESRPLASTAPHPTPPRGGAGVPISLENVSFAFDLSRPVLRGVDLYIAPNEIVGLVGRNGAGKSTLVKVLTGLYPTDAGQIVVDGMSRDQNADWLQQFAVVQQGFVHYPGSVRSNVRLGAPELSDTDDEGVWMALERAGLRTEIERLPDGLDTSLWSQRGGSEDLSGGQWQRLALARALFSLAHGRRVLILDEPTSQLDAPSEARFFQDVISAVRDRTVILISHRLSTIRHADRIHFLADGVVRESGTHDELVSREGEYSRLFALQASRFGNDAVGGQ</sequence>
<feature type="transmembrane region" description="Helical" evidence="7">
    <location>
        <begin position="234"/>
        <end position="255"/>
    </location>
</feature>
<keyword evidence="3" id="KW-0547">Nucleotide-binding</keyword>
<dbReference type="GO" id="GO:0034040">
    <property type="term" value="F:ATPase-coupled lipid transmembrane transporter activity"/>
    <property type="evidence" value="ECO:0007669"/>
    <property type="project" value="TreeGrafter"/>
</dbReference>
<dbReference type="EMBL" id="CP158357">
    <property type="protein sequence ID" value="XBX79926.1"/>
    <property type="molecule type" value="Genomic_DNA"/>
</dbReference>
<dbReference type="PROSITE" id="PS00211">
    <property type="entry name" value="ABC_TRANSPORTER_1"/>
    <property type="match status" value="1"/>
</dbReference>
<protein>
    <submittedName>
        <fullName evidence="10">ABC transporter ATP-binding protein</fullName>
    </submittedName>
</protein>
<dbReference type="GO" id="GO:0005886">
    <property type="term" value="C:plasma membrane"/>
    <property type="evidence" value="ECO:0007669"/>
    <property type="project" value="UniProtKB-SubCell"/>
</dbReference>
<dbReference type="InterPro" id="IPR027417">
    <property type="entry name" value="P-loop_NTPase"/>
</dbReference>